<dbReference type="GO" id="GO:0005840">
    <property type="term" value="C:ribosome"/>
    <property type="evidence" value="ECO:0007669"/>
    <property type="project" value="UniProtKB-KW"/>
</dbReference>
<proteinExistence type="predicted"/>
<keyword evidence="1" id="KW-0687">Ribonucleoprotein</keyword>
<dbReference type="SUPFAM" id="SSF56053">
    <property type="entry name" value="Ribosomal protein L6"/>
    <property type="match status" value="1"/>
</dbReference>
<keyword evidence="1" id="KW-0496">Mitochondrion</keyword>
<dbReference type="InterPro" id="IPR019906">
    <property type="entry name" value="Ribosomal_uL6_bac-type"/>
</dbReference>
<dbReference type="InterPro" id="IPR036789">
    <property type="entry name" value="Ribosomal_uL6-like_a/b-dom_sf"/>
</dbReference>
<accession>A0A2R4A3J3</accession>
<geneLocation type="mitochondrion" evidence="1"/>
<dbReference type="PRINTS" id="PR00059">
    <property type="entry name" value="RIBOSOMALL6"/>
</dbReference>
<keyword evidence="1" id="KW-0689">Ribosomal protein</keyword>
<dbReference type="EMBL" id="MF997423">
    <property type="protein sequence ID" value="AVR57636.1"/>
    <property type="molecule type" value="Genomic_DNA"/>
</dbReference>
<dbReference type="Gene3D" id="3.90.930.12">
    <property type="entry name" value="Ribosomal protein L6, alpha-beta domain"/>
    <property type="match status" value="1"/>
</dbReference>
<dbReference type="AlphaFoldDB" id="A0A2R4A3J3"/>
<gene>
    <name evidence="1" type="primary">rpl6</name>
</gene>
<sequence length="175" mass="20289">MVEKILLDSIKIPNYLTLVYLNTKSILIFKFKSKVLVVNTSKFCLTIIKNNLVSLNYLNISSLKLKLYLIEIESSINQKINLFGIGYKIFEILILTKKILLLKLGFSHFIYYKVPEKFRVFVIKYTQLCAVACDSYFSAIQNLAIIKSFKKPDTFKGKGFRFTNEKIHLKLGKKV</sequence>
<reference evidence="1" key="1">
    <citation type="submission" date="2017-09" db="EMBL/GenBank/DDBJ databases">
        <title>Comparative analysis of the mitochondrial genomes of 6 newly sequenced diatoms reveals group II introns in the barcoding region of cox1.</title>
        <authorList>
            <person name="Keepers K.G."/>
            <person name="Pogoda C.S."/>
            <person name="Kane N.C."/>
            <person name="Hamsher S.E."/>
            <person name="Stepanek J.G."/>
            <person name="Kociolek J.P."/>
        </authorList>
    </citation>
    <scope>NUCLEOTIDE SEQUENCE</scope>
</reference>
<organism evidence="1">
    <name type="scientific">Surirella sp</name>
    <dbReference type="NCBI Taxonomy" id="1526603"/>
    <lineage>
        <taxon>Eukaryota</taxon>
        <taxon>Sar</taxon>
        <taxon>Stramenopiles</taxon>
        <taxon>Ochrophyta</taxon>
        <taxon>Bacillariophyta</taxon>
        <taxon>Bacillariophyceae</taxon>
        <taxon>Bacillariophycidae</taxon>
        <taxon>Surirellales</taxon>
        <taxon>Surirellaceae</taxon>
        <taxon>Surirella</taxon>
    </lineage>
</organism>
<protein>
    <submittedName>
        <fullName evidence="1">Ribosomal protein L6</fullName>
    </submittedName>
</protein>
<dbReference type="GO" id="GO:0019843">
    <property type="term" value="F:rRNA binding"/>
    <property type="evidence" value="ECO:0007669"/>
    <property type="project" value="InterPro"/>
</dbReference>
<name>A0A2R4A3J3_9STRA</name>
<dbReference type="GO" id="GO:0006412">
    <property type="term" value="P:translation"/>
    <property type="evidence" value="ECO:0007669"/>
    <property type="project" value="InterPro"/>
</dbReference>
<dbReference type="GO" id="GO:0003735">
    <property type="term" value="F:structural constituent of ribosome"/>
    <property type="evidence" value="ECO:0007669"/>
    <property type="project" value="InterPro"/>
</dbReference>
<evidence type="ECO:0000313" key="1">
    <source>
        <dbReference type="EMBL" id="AVR57636.1"/>
    </source>
</evidence>